<proteinExistence type="predicted"/>
<reference evidence="2" key="1">
    <citation type="submission" date="2020-05" db="EMBL/GenBank/DDBJ databases">
        <title>Phylogenomic resolution of chytrid fungi.</title>
        <authorList>
            <person name="Stajich J.E."/>
            <person name="Amses K."/>
            <person name="Simmons R."/>
            <person name="Seto K."/>
            <person name="Myers J."/>
            <person name="Bonds A."/>
            <person name="Quandt C.A."/>
            <person name="Barry K."/>
            <person name="Liu P."/>
            <person name="Grigoriev I."/>
            <person name="Longcore J.E."/>
            <person name="James T.Y."/>
        </authorList>
    </citation>
    <scope>NUCLEOTIDE SEQUENCE</scope>
    <source>
        <strain evidence="2">JEL0379</strain>
    </source>
</reference>
<name>A0AAD5XQ92_9FUNG</name>
<comment type="caution">
    <text evidence="2">The sequence shown here is derived from an EMBL/GenBank/DDBJ whole genome shotgun (WGS) entry which is preliminary data.</text>
</comment>
<protein>
    <submittedName>
        <fullName evidence="2">Uncharacterized protein</fullName>
    </submittedName>
</protein>
<accession>A0AAD5XQ92</accession>
<evidence type="ECO:0000256" key="1">
    <source>
        <dbReference type="SAM" id="MobiDB-lite"/>
    </source>
</evidence>
<dbReference type="Proteomes" id="UP001212152">
    <property type="component" value="Unassembled WGS sequence"/>
</dbReference>
<evidence type="ECO:0000313" key="2">
    <source>
        <dbReference type="EMBL" id="KAJ3183907.1"/>
    </source>
</evidence>
<gene>
    <name evidence="2" type="ORF">HDU87_006025</name>
</gene>
<feature type="compositionally biased region" description="Basic and acidic residues" evidence="1">
    <location>
        <begin position="15"/>
        <end position="29"/>
    </location>
</feature>
<feature type="compositionally biased region" description="Low complexity" evidence="1">
    <location>
        <begin position="45"/>
        <end position="59"/>
    </location>
</feature>
<feature type="compositionally biased region" description="Basic and acidic residues" evidence="1">
    <location>
        <begin position="67"/>
        <end position="78"/>
    </location>
</feature>
<evidence type="ECO:0000313" key="3">
    <source>
        <dbReference type="Proteomes" id="UP001212152"/>
    </source>
</evidence>
<feature type="region of interest" description="Disordered" evidence="1">
    <location>
        <begin position="1"/>
        <end position="151"/>
    </location>
</feature>
<keyword evidence="3" id="KW-1185">Reference proteome</keyword>
<dbReference type="EMBL" id="JADGJQ010000005">
    <property type="protein sequence ID" value="KAJ3183907.1"/>
    <property type="molecule type" value="Genomic_DNA"/>
</dbReference>
<sequence length="223" mass="24779">MAKSTDQPFEALPHLTEKETEQILSKDHGDDDPESTTSGNAVLVAPASPALQSSQAISAELQTSLDEQLRSLVDKPEQVDNGEAAAGSRPRRQRRAPERFREEPTNKRKPGDEPVRPDGTKKAKAARKDNNNGSPAEGVRLQFLGDRRESDKKQRELEVLMFFAKDGMGPQKDTALQRLWNLVEPQPEAPSRVEAPRPAPRVVAVIEDEDDEEEEELLRSSDL</sequence>
<organism evidence="2 3">
    <name type="scientific">Geranomyces variabilis</name>
    <dbReference type="NCBI Taxonomy" id="109894"/>
    <lineage>
        <taxon>Eukaryota</taxon>
        <taxon>Fungi</taxon>
        <taxon>Fungi incertae sedis</taxon>
        <taxon>Chytridiomycota</taxon>
        <taxon>Chytridiomycota incertae sedis</taxon>
        <taxon>Chytridiomycetes</taxon>
        <taxon>Spizellomycetales</taxon>
        <taxon>Powellomycetaceae</taxon>
        <taxon>Geranomyces</taxon>
    </lineage>
</organism>
<dbReference type="AlphaFoldDB" id="A0AAD5XQ92"/>
<feature type="compositionally biased region" description="Basic and acidic residues" evidence="1">
    <location>
        <begin position="95"/>
        <end position="130"/>
    </location>
</feature>